<sequence>MHCKKNTLFISALIRIQTGLQLYALWQHQFLPLNESGFGRFQHIDEMLDYLRSQRNNRSTADRFGIEEFCPCKSYQPQDAKIAKFTINTNVNETEDLPTENPSQAGFRAVSVSNVWDNRTAPSRKEMVRLDFAMKRTRENYSTRVIRAGYGFKFCASKRLPAEVRIKFSTTWKENPSETNVDVLLYNVITLFDGIRG</sequence>
<evidence type="ECO:0000313" key="1">
    <source>
        <dbReference type="EMBL" id="KAK3606356.1"/>
    </source>
</evidence>
<reference evidence="1" key="1">
    <citation type="journal article" date="2021" name="Genome Biol. Evol.">
        <title>A High-Quality Reference Genome for a Parasitic Bivalve with Doubly Uniparental Inheritance (Bivalvia: Unionida).</title>
        <authorList>
            <person name="Smith C.H."/>
        </authorList>
    </citation>
    <scope>NUCLEOTIDE SEQUENCE</scope>
    <source>
        <strain evidence="1">CHS0354</strain>
    </source>
</reference>
<evidence type="ECO:0000313" key="2">
    <source>
        <dbReference type="Proteomes" id="UP001195483"/>
    </source>
</evidence>
<organism evidence="1 2">
    <name type="scientific">Potamilus streckersoni</name>
    <dbReference type="NCBI Taxonomy" id="2493646"/>
    <lineage>
        <taxon>Eukaryota</taxon>
        <taxon>Metazoa</taxon>
        <taxon>Spiralia</taxon>
        <taxon>Lophotrochozoa</taxon>
        <taxon>Mollusca</taxon>
        <taxon>Bivalvia</taxon>
        <taxon>Autobranchia</taxon>
        <taxon>Heteroconchia</taxon>
        <taxon>Palaeoheterodonta</taxon>
        <taxon>Unionida</taxon>
        <taxon>Unionoidea</taxon>
        <taxon>Unionidae</taxon>
        <taxon>Ambleminae</taxon>
        <taxon>Lampsilini</taxon>
        <taxon>Potamilus</taxon>
    </lineage>
</organism>
<reference evidence="1" key="2">
    <citation type="journal article" date="2021" name="Genome Biol. Evol.">
        <title>Developing a high-quality reference genome for a parasitic bivalve with doubly uniparental inheritance (Bivalvia: Unionida).</title>
        <authorList>
            <person name="Smith C.H."/>
        </authorList>
    </citation>
    <scope>NUCLEOTIDE SEQUENCE</scope>
    <source>
        <strain evidence="1">CHS0354</strain>
        <tissue evidence="1">Mantle</tissue>
    </source>
</reference>
<accession>A0AAE0T9Y3</accession>
<gene>
    <name evidence="1" type="ORF">CHS0354_041993</name>
</gene>
<comment type="caution">
    <text evidence="1">The sequence shown here is derived from an EMBL/GenBank/DDBJ whole genome shotgun (WGS) entry which is preliminary data.</text>
</comment>
<protein>
    <submittedName>
        <fullName evidence="1">Uncharacterized protein</fullName>
    </submittedName>
</protein>
<proteinExistence type="predicted"/>
<dbReference type="Proteomes" id="UP001195483">
    <property type="component" value="Unassembled WGS sequence"/>
</dbReference>
<keyword evidence="2" id="KW-1185">Reference proteome</keyword>
<name>A0AAE0T9Y3_9BIVA</name>
<dbReference type="AlphaFoldDB" id="A0AAE0T9Y3"/>
<dbReference type="EMBL" id="JAEAOA010002352">
    <property type="protein sequence ID" value="KAK3606356.1"/>
    <property type="molecule type" value="Genomic_DNA"/>
</dbReference>
<reference evidence="1" key="3">
    <citation type="submission" date="2023-05" db="EMBL/GenBank/DDBJ databases">
        <authorList>
            <person name="Smith C.H."/>
        </authorList>
    </citation>
    <scope>NUCLEOTIDE SEQUENCE</scope>
    <source>
        <strain evidence="1">CHS0354</strain>
        <tissue evidence="1">Mantle</tissue>
    </source>
</reference>